<dbReference type="STRING" id="860235.AOZ06_23700"/>
<sequence>MHLDLNLIDRMAGQGTALVPTLTAFSGILADVRTKPPGPRRGAIRHGWDHLMPTIRAAHGAGVTVLAGTDSEVFGQVSTEVGWLVKAGLSAGAAVAAASWTARSWPGLPGLVDGAPADLVVFDGDPPSTRLCSPGRGGSSSGAA</sequence>
<gene>
    <name evidence="1" type="ORF">AOZ06_23700</name>
</gene>
<evidence type="ECO:0008006" key="3">
    <source>
        <dbReference type="Google" id="ProtNLM"/>
    </source>
</evidence>
<evidence type="ECO:0000313" key="1">
    <source>
        <dbReference type="EMBL" id="ALG09509.1"/>
    </source>
</evidence>
<protein>
    <recommendedName>
        <fullName evidence="3">Amidohydrolase-related domain-containing protein</fullName>
    </recommendedName>
</protein>
<dbReference type="Gene3D" id="3.20.20.140">
    <property type="entry name" value="Metal-dependent hydrolases"/>
    <property type="match status" value="1"/>
</dbReference>
<dbReference type="InterPro" id="IPR051781">
    <property type="entry name" value="Metallo-dep_Hydrolase"/>
</dbReference>
<dbReference type="AlphaFoldDB" id="A0A0N9HW56"/>
<name>A0A0N9HW56_9PSEU</name>
<reference evidence="1 2" key="1">
    <citation type="submission" date="2015-07" db="EMBL/GenBank/DDBJ databases">
        <title>Genome sequencing of Kibdelosporangium phytohabitans.</title>
        <authorList>
            <person name="Qin S."/>
            <person name="Xing K."/>
        </authorList>
    </citation>
    <scope>NUCLEOTIDE SEQUENCE [LARGE SCALE GENOMIC DNA]</scope>
    <source>
        <strain evidence="1 2">KLBMP1111</strain>
    </source>
</reference>
<dbReference type="PANTHER" id="PTHR43135">
    <property type="entry name" value="ALPHA-D-RIBOSE 1-METHYLPHOSPHONATE 5-TRIPHOSPHATE DIPHOSPHATASE"/>
    <property type="match status" value="1"/>
</dbReference>
<dbReference type="KEGG" id="kphy:AOZ06_23700"/>
<proteinExistence type="predicted"/>
<dbReference type="PANTHER" id="PTHR43135:SF4">
    <property type="entry name" value="AMIDOHYDROLASE-RELATED DOMAIN-CONTAINING PROTEIN"/>
    <property type="match status" value="1"/>
</dbReference>
<dbReference type="EMBL" id="CP012752">
    <property type="protein sequence ID" value="ALG09509.1"/>
    <property type="molecule type" value="Genomic_DNA"/>
</dbReference>
<dbReference type="SUPFAM" id="SSF51556">
    <property type="entry name" value="Metallo-dependent hydrolases"/>
    <property type="match status" value="1"/>
</dbReference>
<evidence type="ECO:0000313" key="2">
    <source>
        <dbReference type="Proteomes" id="UP000063699"/>
    </source>
</evidence>
<dbReference type="Proteomes" id="UP000063699">
    <property type="component" value="Chromosome"/>
</dbReference>
<organism evidence="1 2">
    <name type="scientific">Kibdelosporangium phytohabitans</name>
    <dbReference type="NCBI Taxonomy" id="860235"/>
    <lineage>
        <taxon>Bacteria</taxon>
        <taxon>Bacillati</taxon>
        <taxon>Actinomycetota</taxon>
        <taxon>Actinomycetes</taxon>
        <taxon>Pseudonocardiales</taxon>
        <taxon>Pseudonocardiaceae</taxon>
        <taxon>Kibdelosporangium</taxon>
    </lineage>
</organism>
<dbReference type="InterPro" id="IPR032466">
    <property type="entry name" value="Metal_Hydrolase"/>
</dbReference>
<accession>A0A0N9HW56</accession>
<keyword evidence="2" id="KW-1185">Reference proteome</keyword>